<evidence type="ECO:0000256" key="5">
    <source>
        <dbReference type="ARBA" id="ARBA00023242"/>
    </source>
</evidence>
<name>A0A1C1CX52_9EURO</name>
<keyword evidence="8" id="KW-1185">Reference proteome</keyword>
<dbReference type="Proteomes" id="UP000094526">
    <property type="component" value="Unassembled WGS sequence"/>
</dbReference>
<dbReference type="InterPro" id="IPR036864">
    <property type="entry name" value="Zn2-C6_fun-type_DNA-bd_sf"/>
</dbReference>
<dbReference type="InterPro" id="IPR001138">
    <property type="entry name" value="Zn2Cys6_DnaBD"/>
</dbReference>
<accession>A0A1C1CX52</accession>
<keyword evidence="5" id="KW-0539">Nucleus</keyword>
<dbReference type="SMART" id="SM00066">
    <property type="entry name" value="GAL4"/>
    <property type="match status" value="1"/>
</dbReference>
<dbReference type="VEuPathDB" id="FungiDB:CLCR_10020"/>
<dbReference type="GO" id="GO:0005634">
    <property type="term" value="C:nucleus"/>
    <property type="evidence" value="ECO:0007669"/>
    <property type="project" value="UniProtKB-SubCell"/>
</dbReference>
<dbReference type="SUPFAM" id="SSF57701">
    <property type="entry name" value="Zn2/Cys6 DNA-binding domain"/>
    <property type="match status" value="1"/>
</dbReference>
<evidence type="ECO:0000259" key="6">
    <source>
        <dbReference type="PROSITE" id="PS50048"/>
    </source>
</evidence>
<dbReference type="GO" id="GO:0003677">
    <property type="term" value="F:DNA binding"/>
    <property type="evidence" value="ECO:0007669"/>
    <property type="project" value="UniProtKB-KW"/>
</dbReference>
<dbReference type="PANTHER" id="PTHR37534:SF46">
    <property type="entry name" value="ZN(II)2CYS6 TRANSCRIPTION FACTOR (EUROFUNG)"/>
    <property type="match status" value="1"/>
</dbReference>
<sequence length="531" mass="58600">MDVKQAQRSTRPPPRLRVKTGCQTCLKRRKKCPENRPVCATCERLRLSSVYRDSAPPAASDLVPVKTQAVSSVAESPPPRLLPLTASLSIRPEGLRTARDWNVFNYCATKYMSVITSPESLSKFRDLSFVFAIGYDKPWVVHAALAPAALHASFSSLITKEDAVLYTQSAIRGLRQSLLPSRPVTLRRDPCLATSLFLADFYLSPFNTGLTHHQAIAQLLEAQFAASSRLDIKSLSILHLTLLDASLYHLSTRLILEKDIDAIWDAFPSATFSKYIEAHESEARDVNAQRPILPVLGRTPPALFVLIFQVTWLSRKLPSPGDEHYGHAFQYLIELDRIEDNYPGVRSEENTVLGAHGTAASHNSELAAKIYFLAAQIFVAKVVNPHGVTSTSTQIQTLLLKGMALLELFDPTVPCGQFICWPLLILGCAACATTASEAVQCSDEPEVRRGQMRRLIQERLLRIWNVSYSGYVQRTLGALEKVWKLPGIIARIPTTGSQLPGVEAEYDGLNALLSKNGLGVAFPAGNCRRLT</sequence>
<organism evidence="7 8">
    <name type="scientific">Cladophialophora carrionii</name>
    <dbReference type="NCBI Taxonomy" id="86049"/>
    <lineage>
        <taxon>Eukaryota</taxon>
        <taxon>Fungi</taxon>
        <taxon>Dikarya</taxon>
        <taxon>Ascomycota</taxon>
        <taxon>Pezizomycotina</taxon>
        <taxon>Eurotiomycetes</taxon>
        <taxon>Chaetothyriomycetidae</taxon>
        <taxon>Chaetothyriales</taxon>
        <taxon>Herpotrichiellaceae</taxon>
        <taxon>Cladophialophora</taxon>
    </lineage>
</organism>
<dbReference type="PROSITE" id="PS50048">
    <property type="entry name" value="ZN2_CY6_FUNGAL_2"/>
    <property type="match status" value="1"/>
</dbReference>
<evidence type="ECO:0000256" key="1">
    <source>
        <dbReference type="ARBA" id="ARBA00004123"/>
    </source>
</evidence>
<dbReference type="GO" id="GO:0000981">
    <property type="term" value="F:DNA-binding transcription factor activity, RNA polymerase II-specific"/>
    <property type="evidence" value="ECO:0007669"/>
    <property type="project" value="InterPro"/>
</dbReference>
<dbReference type="GO" id="GO:0008270">
    <property type="term" value="F:zinc ion binding"/>
    <property type="evidence" value="ECO:0007669"/>
    <property type="project" value="InterPro"/>
</dbReference>
<comment type="caution">
    <text evidence="7">The sequence shown here is derived from an EMBL/GenBank/DDBJ whole genome shotgun (WGS) entry which is preliminary data.</text>
</comment>
<protein>
    <recommendedName>
        <fullName evidence="6">Zn(2)-C6 fungal-type domain-containing protein</fullName>
    </recommendedName>
</protein>
<dbReference type="AlphaFoldDB" id="A0A1C1CX52"/>
<dbReference type="eggNOG" id="ENOG502QWIS">
    <property type="taxonomic scope" value="Eukaryota"/>
</dbReference>
<comment type="subcellular location">
    <subcellularLocation>
        <location evidence="1">Nucleus</location>
    </subcellularLocation>
</comment>
<proteinExistence type="predicted"/>
<dbReference type="InterPro" id="IPR021858">
    <property type="entry name" value="Fun_TF"/>
</dbReference>
<dbReference type="Pfam" id="PF00172">
    <property type="entry name" value="Zn_clus"/>
    <property type="match status" value="1"/>
</dbReference>
<evidence type="ECO:0000256" key="2">
    <source>
        <dbReference type="ARBA" id="ARBA00023015"/>
    </source>
</evidence>
<evidence type="ECO:0000256" key="4">
    <source>
        <dbReference type="ARBA" id="ARBA00023163"/>
    </source>
</evidence>
<evidence type="ECO:0000313" key="7">
    <source>
        <dbReference type="EMBL" id="OCT53036.1"/>
    </source>
</evidence>
<keyword evidence="3" id="KW-0238">DNA-binding</keyword>
<keyword evidence="2" id="KW-0805">Transcription regulation</keyword>
<dbReference type="STRING" id="86049.A0A1C1CX52"/>
<feature type="domain" description="Zn(2)-C6 fungal-type" evidence="6">
    <location>
        <begin position="21"/>
        <end position="51"/>
    </location>
</feature>
<evidence type="ECO:0000256" key="3">
    <source>
        <dbReference type="ARBA" id="ARBA00023125"/>
    </source>
</evidence>
<dbReference type="Gene3D" id="4.10.240.10">
    <property type="entry name" value="Zn(2)-C6 fungal-type DNA-binding domain"/>
    <property type="match status" value="1"/>
</dbReference>
<gene>
    <name evidence="7" type="ORF">CLCR_10020</name>
</gene>
<dbReference type="VEuPathDB" id="FungiDB:G647_04375"/>
<dbReference type="OrthoDB" id="4937900at2759"/>
<dbReference type="PANTHER" id="PTHR37534">
    <property type="entry name" value="TRANSCRIPTIONAL ACTIVATOR PROTEIN UGA3"/>
    <property type="match status" value="1"/>
</dbReference>
<reference evidence="8" key="1">
    <citation type="submission" date="2015-07" db="EMBL/GenBank/DDBJ databases">
        <authorList>
            <person name="Teixeira M.M."/>
            <person name="Souza R.C."/>
            <person name="Almeida L.G."/>
            <person name="Vicente V.A."/>
            <person name="de Hoog S."/>
            <person name="Bocca A.L."/>
            <person name="de Almeida S.R."/>
            <person name="Vasconcelos A.T."/>
            <person name="Felipe M.S."/>
        </authorList>
    </citation>
    <scope>NUCLEOTIDE SEQUENCE [LARGE SCALE GENOMIC DNA]</scope>
    <source>
        <strain evidence="8">KSF</strain>
    </source>
</reference>
<dbReference type="Pfam" id="PF11951">
    <property type="entry name" value="Fungal_trans_2"/>
    <property type="match status" value="1"/>
</dbReference>
<dbReference type="EMBL" id="LGRB01000008">
    <property type="protein sequence ID" value="OCT53036.1"/>
    <property type="molecule type" value="Genomic_DNA"/>
</dbReference>
<dbReference type="CDD" id="cd00067">
    <property type="entry name" value="GAL4"/>
    <property type="match status" value="1"/>
</dbReference>
<keyword evidence="4" id="KW-0804">Transcription</keyword>
<evidence type="ECO:0000313" key="8">
    <source>
        <dbReference type="Proteomes" id="UP000094526"/>
    </source>
</evidence>